<feature type="transmembrane region" description="Helical" evidence="1">
    <location>
        <begin position="28"/>
        <end position="46"/>
    </location>
</feature>
<evidence type="ECO:0000256" key="1">
    <source>
        <dbReference type="SAM" id="Phobius"/>
    </source>
</evidence>
<dbReference type="EMBL" id="GBRH01178242">
    <property type="protein sequence ID" value="JAE19654.1"/>
    <property type="molecule type" value="Transcribed_RNA"/>
</dbReference>
<keyword evidence="1" id="KW-1133">Transmembrane helix</keyword>
<organism evidence="2">
    <name type="scientific">Arundo donax</name>
    <name type="common">Giant reed</name>
    <name type="synonym">Donax arundinaceus</name>
    <dbReference type="NCBI Taxonomy" id="35708"/>
    <lineage>
        <taxon>Eukaryota</taxon>
        <taxon>Viridiplantae</taxon>
        <taxon>Streptophyta</taxon>
        <taxon>Embryophyta</taxon>
        <taxon>Tracheophyta</taxon>
        <taxon>Spermatophyta</taxon>
        <taxon>Magnoliopsida</taxon>
        <taxon>Liliopsida</taxon>
        <taxon>Poales</taxon>
        <taxon>Poaceae</taxon>
        <taxon>PACMAD clade</taxon>
        <taxon>Arundinoideae</taxon>
        <taxon>Arundineae</taxon>
        <taxon>Arundo</taxon>
    </lineage>
</organism>
<dbReference type="PROSITE" id="PS51257">
    <property type="entry name" value="PROKAR_LIPOPROTEIN"/>
    <property type="match status" value="1"/>
</dbReference>
<keyword evidence="1" id="KW-0812">Transmembrane</keyword>
<reference evidence="2" key="2">
    <citation type="journal article" date="2015" name="Data Brief">
        <title>Shoot transcriptome of the giant reed, Arundo donax.</title>
        <authorList>
            <person name="Barrero R.A."/>
            <person name="Guerrero F.D."/>
            <person name="Moolhuijzen P."/>
            <person name="Goolsby J.A."/>
            <person name="Tidwell J."/>
            <person name="Bellgard S.E."/>
            <person name="Bellgard M.I."/>
        </authorList>
    </citation>
    <scope>NUCLEOTIDE SEQUENCE</scope>
    <source>
        <tissue evidence="2">Shoot tissue taken approximately 20 cm above the soil surface</tissue>
    </source>
</reference>
<reference evidence="2" key="1">
    <citation type="submission" date="2014-09" db="EMBL/GenBank/DDBJ databases">
        <authorList>
            <person name="Magalhaes I.L.F."/>
            <person name="Oliveira U."/>
            <person name="Santos F.R."/>
            <person name="Vidigal T.H.D.A."/>
            <person name="Brescovit A.D."/>
            <person name="Santos A.J."/>
        </authorList>
    </citation>
    <scope>NUCLEOTIDE SEQUENCE</scope>
    <source>
        <tissue evidence="2">Shoot tissue taken approximately 20 cm above the soil surface</tissue>
    </source>
</reference>
<accession>A0A0A9DTR0</accession>
<evidence type="ECO:0000313" key="2">
    <source>
        <dbReference type="EMBL" id="JAD91176.1"/>
    </source>
</evidence>
<name>A0A0A9DTR0_ARUDO</name>
<proteinExistence type="predicted"/>
<sequence length="55" mass="6208">MQLKFALLLVCLYASVFSCYINLLHMCVLMLAMLLDLGSIIPLVLLKKCIFLFAV</sequence>
<keyword evidence="1" id="KW-0472">Membrane</keyword>
<dbReference type="AlphaFoldDB" id="A0A0A9DTR0"/>
<protein>
    <submittedName>
        <fullName evidence="2">Uncharacterized protein</fullName>
    </submittedName>
</protein>
<dbReference type="EMBL" id="GBRH01206719">
    <property type="protein sequence ID" value="JAD91176.1"/>
    <property type="molecule type" value="Transcribed_RNA"/>
</dbReference>